<sequence>MDSVPSNPKNATGHPGYVQPNFLCAVCRQAIGKYVNLLGGFRNPWRTIETVKQRRLELVEPAVRVELGSPEDIHQRAAKGCHLCTQIKSYLPSMGPLSDVESNVLWFVNTGSEYPIENERYFLVEFGFGNSSQHRRSTRFCLTRIEKEDSYWCRLLTPTEMKTFQVVMATTPSVDDAARLIRYWLQKCQDSHKECQHRGEILVPTRLINISNVAAIKIESFGLHYKSDLQYVTVSHCWGNGNFLKLTVANLADLERGIPLENLSAKFQNLVALAYSLGIHYVWIDTLCIIQEGDDYNDWRIESSRMASVYSNAVLNLAVVGSSENDLCFKSRQPLKDMPCILSSRNLEIKDSKEHLHYVEPVKAPRRLDLPLLRRGWVFQERYLCRRMVYLGAKRITWECLGATLDESDYFQFSTERRQKTVFYDWLLPLPHKSEFAKWLKQIPVLVQNISEPFNHEKFLEGWLNMVSLYTSTNLTRETDKLVAFSGIAQVVASENNLDYVAGMWVGEGLIVLKQLVWSCSEQSHRTTFLGAPSWSWPSLDGKMSLNWTSIRGPPYKWTSCAEFVKVQKTPPVHPNPVFGEVKSAILELRGRLLPIEYRAGVFHFLKLSDQPLAEPYGMHQDELLNDDQPEKIFWAFVLFCTQMWSESSQSPPGQNTFGLLLEPVEDEGGKLFKRHGTFQAQWGGNLWLEWGQLPIETFQLC</sequence>
<dbReference type="PANTHER" id="PTHR33112">
    <property type="entry name" value="DOMAIN PROTEIN, PUTATIVE-RELATED"/>
    <property type="match status" value="1"/>
</dbReference>
<dbReference type="AlphaFoldDB" id="A0A2J6RR63"/>
<gene>
    <name evidence="2" type="ORF">L207DRAFT_633923</name>
</gene>
<evidence type="ECO:0000313" key="3">
    <source>
        <dbReference type="Proteomes" id="UP000235786"/>
    </source>
</evidence>
<accession>A0A2J6RR63</accession>
<dbReference type="PANTHER" id="PTHR33112:SF16">
    <property type="entry name" value="HETEROKARYON INCOMPATIBILITY DOMAIN-CONTAINING PROTEIN"/>
    <property type="match status" value="1"/>
</dbReference>
<dbReference type="InterPro" id="IPR010730">
    <property type="entry name" value="HET"/>
</dbReference>
<dbReference type="EMBL" id="KZ613945">
    <property type="protein sequence ID" value="PMD41006.1"/>
    <property type="molecule type" value="Genomic_DNA"/>
</dbReference>
<evidence type="ECO:0000313" key="2">
    <source>
        <dbReference type="EMBL" id="PMD41006.1"/>
    </source>
</evidence>
<dbReference type="STRING" id="1149755.A0A2J6RR63"/>
<name>A0A2J6RR63_HYAVF</name>
<dbReference type="Pfam" id="PF06985">
    <property type="entry name" value="HET"/>
    <property type="match status" value="1"/>
</dbReference>
<organism evidence="2 3">
    <name type="scientific">Hyaloscypha variabilis (strain UAMH 11265 / GT02V1 / F)</name>
    <name type="common">Meliniomyces variabilis</name>
    <dbReference type="NCBI Taxonomy" id="1149755"/>
    <lineage>
        <taxon>Eukaryota</taxon>
        <taxon>Fungi</taxon>
        <taxon>Dikarya</taxon>
        <taxon>Ascomycota</taxon>
        <taxon>Pezizomycotina</taxon>
        <taxon>Leotiomycetes</taxon>
        <taxon>Helotiales</taxon>
        <taxon>Hyaloscyphaceae</taxon>
        <taxon>Hyaloscypha</taxon>
        <taxon>Hyaloscypha variabilis</taxon>
    </lineage>
</organism>
<reference evidence="2 3" key="1">
    <citation type="submission" date="2016-04" db="EMBL/GenBank/DDBJ databases">
        <title>A degradative enzymes factory behind the ericoid mycorrhizal symbiosis.</title>
        <authorList>
            <consortium name="DOE Joint Genome Institute"/>
            <person name="Martino E."/>
            <person name="Morin E."/>
            <person name="Grelet G."/>
            <person name="Kuo A."/>
            <person name="Kohler A."/>
            <person name="Daghino S."/>
            <person name="Barry K."/>
            <person name="Choi C."/>
            <person name="Cichocki N."/>
            <person name="Clum A."/>
            <person name="Copeland A."/>
            <person name="Hainaut M."/>
            <person name="Haridas S."/>
            <person name="Labutti K."/>
            <person name="Lindquist E."/>
            <person name="Lipzen A."/>
            <person name="Khouja H.-R."/>
            <person name="Murat C."/>
            <person name="Ohm R."/>
            <person name="Olson A."/>
            <person name="Spatafora J."/>
            <person name="Veneault-Fourrey C."/>
            <person name="Henrissat B."/>
            <person name="Grigoriev I."/>
            <person name="Martin F."/>
            <person name="Perotto S."/>
        </authorList>
    </citation>
    <scope>NUCLEOTIDE SEQUENCE [LARGE SCALE GENOMIC DNA]</scope>
    <source>
        <strain evidence="2 3">F</strain>
    </source>
</reference>
<evidence type="ECO:0000259" key="1">
    <source>
        <dbReference type="Pfam" id="PF06985"/>
    </source>
</evidence>
<proteinExistence type="predicted"/>
<feature type="domain" description="Heterokaryon incompatibility" evidence="1">
    <location>
        <begin position="231"/>
        <end position="381"/>
    </location>
</feature>
<protein>
    <submittedName>
        <fullName evidence="2">HET-domain-containing protein</fullName>
    </submittedName>
</protein>
<dbReference type="Proteomes" id="UP000235786">
    <property type="component" value="Unassembled WGS sequence"/>
</dbReference>
<keyword evidence="3" id="KW-1185">Reference proteome</keyword>